<protein>
    <submittedName>
        <fullName evidence="2">Uncharacterized protein</fullName>
    </submittedName>
</protein>
<accession>A0A1H2UFE6</accession>
<dbReference type="EMBL" id="FNNE01000003">
    <property type="protein sequence ID" value="SDW54840.1"/>
    <property type="molecule type" value="Genomic_DNA"/>
</dbReference>
<keyword evidence="1" id="KW-1133">Transmembrane helix</keyword>
<evidence type="ECO:0000313" key="2">
    <source>
        <dbReference type="EMBL" id="SDW54840.1"/>
    </source>
</evidence>
<evidence type="ECO:0000313" key="3">
    <source>
        <dbReference type="Proteomes" id="UP000199675"/>
    </source>
</evidence>
<dbReference type="Proteomes" id="UP000199675">
    <property type="component" value="Unassembled WGS sequence"/>
</dbReference>
<gene>
    <name evidence="2" type="ORF">SAMN04487960_10391</name>
</gene>
<dbReference type="AlphaFoldDB" id="A0A1H2UFE6"/>
<proteinExistence type="predicted"/>
<dbReference type="RefSeq" id="WP_091811930.1">
    <property type="nucleotide sequence ID" value="NZ_FNNE01000003.1"/>
</dbReference>
<dbReference type="OrthoDB" id="9804360at2"/>
<reference evidence="2 3" key="1">
    <citation type="submission" date="2016-10" db="EMBL/GenBank/DDBJ databases">
        <authorList>
            <person name="de Groot N.N."/>
        </authorList>
    </citation>
    <scope>NUCLEOTIDE SEQUENCE [LARGE SCALE GENOMIC DNA]</scope>
    <source>
        <strain evidence="2 3">CGMCC 1.7059</strain>
    </source>
</reference>
<sequence>MDIYHLFFVVIFGSIGLGYFVYGARQSSPGFRLTGVALMIYPYFFDSAWTLLAIGLGLLFLPRFIDL</sequence>
<organism evidence="2 3">
    <name type="scientific">Marinobacter mobilis</name>
    <dbReference type="NCBI Taxonomy" id="488533"/>
    <lineage>
        <taxon>Bacteria</taxon>
        <taxon>Pseudomonadati</taxon>
        <taxon>Pseudomonadota</taxon>
        <taxon>Gammaproteobacteria</taxon>
        <taxon>Pseudomonadales</taxon>
        <taxon>Marinobacteraceae</taxon>
        <taxon>Marinobacter</taxon>
    </lineage>
</organism>
<dbReference type="STRING" id="488533.SAMN04487960_10391"/>
<keyword evidence="1" id="KW-0812">Transmembrane</keyword>
<feature type="transmembrane region" description="Helical" evidence="1">
    <location>
        <begin position="36"/>
        <end position="61"/>
    </location>
</feature>
<keyword evidence="1" id="KW-0472">Membrane</keyword>
<name>A0A1H2UFE6_9GAMM</name>
<keyword evidence="3" id="KW-1185">Reference proteome</keyword>
<feature type="transmembrane region" description="Helical" evidence="1">
    <location>
        <begin position="6"/>
        <end position="24"/>
    </location>
</feature>
<evidence type="ECO:0000256" key="1">
    <source>
        <dbReference type="SAM" id="Phobius"/>
    </source>
</evidence>